<dbReference type="EMBL" id="CP020100">
    <property type="protein sequence ID" value="AQZ95221.1"/>
    <property type="molecule type" value="Genomic_DNA"/>
</dbReference>
<evidence type="ECO:0000313" key="2">
    <source>
        <dbReference type="Proteomes" id="UP000243488"/>
    </source>
</evidence>
<dbReference type="InterPro" id="IPR025833">
    <property type="entry name" value="GDYXXLXY"/>
</dbReference>
<protein>
    <recommendedName>
        <fullName evidence="3">GDYXXLXY domain-containing protein</fullName>
    </recommendedName>
</protein>
<accession>A0A1V0B5Q0</accession>
<dbReference type="Proteomes" id="UP000243488">
    <property type="component" value="Chromosome"/>
</dbReference>
<proteinExistence type="predicted"/>
<dbReference type="RefSeq" id="WP_080050089.1">
    <property type="nucleotide sequence ID" value="NZ_CP020100.1"/>
</dbReference>
<reference evidence="1 2" key="1">
    <citation type="submission" date="2017-03" db="EMBL/GenBank/DDBJ databases">
        <title>Complete genome sequence of the novel DNRA strain Pseudomonas sp. S-6-2 isolated from Chinese polluted river sediment. Journal of Biotechnology.</title>
        <authorList>
            <person name="Li J."/>
            <person name="Xiang F."/>
            <person name="Wang L."/>
            <person name="Xi L."/>
            <person name="Liu J."/>
        </authorList>
    </citation>
    <scope>NUCLEOTIDE SEQUENCE [LARGE SCALE GENOMIC DNA]</scope>
    <source>
        <strain evidence="1 2">S-6-2</strain>
    </source>
</reference>
<gene>
    <name evidence="1" type="ORF">BVH74_10870</name>
</gene>
<evidence type="ECO:0000313" key="1">
    <source>
        <dbReference type="EMBL" id="AQZ95221.1"/>
    </source>
</evidence>
<organism evidence="1 2">
    <name type="scientific">Halopseudomonas phragmitis</name>
    <dbReference type="NCBI Taxonomy" id="1931241"/>
    <lineage>
        <taxon>Bacteria</taxon>
        <taxon>Pseudomonadati</taxon>
        <taxon>Pseudomonadota</taxon>
        <taxon>Gammaproteobacteria</taxon>
        <taxon>Pseudomonadales</taxon>
        <taxon>Pseudomonadaceae</taxon>
        <taxon>Halopseudomonas</taxon>
    </lineage>
</organism>
<evidence type="ECO:0008006" key="3">
    <source>
        <dbReference type="Google" id="ProtNLM"/>
    </source>
</evidence>
<keyword evidence="2" id="KW-1185">Reference proteome</keyword>
<dbReference type="STRING" id="1931241.BVH74_10870"/>
<dbReference type="Pfam" id="PF14345">
    <property type="entry name" value="GDYXXLXY"/>
    <property type="match status" value="1"/>
</dbReference>
<dbReference type="KEGG" id="ppha:BVH74_10870"/>
<name>A0A1V0B5Q0_9GAMM</name>
<sequence length="171" mass="19224">MTRSWQRLGMFAAWLLVVAVALAAVWGHERTLRDGHVVLLELAPVDPRSLMQGDYMALRFAVDLQLHQADGWPDEEGVAPRFAWLVLDQQQRGRLQAVADELPDTEALLAMRIRRQDGGYSVGPNAFFFQEGTAERYEAARWGGFRVRADGTALLQALYDAELELIGSNQR</sequence>
<dbReference type="AlphaFoldDB" id="A0A1V0B5Q0"/>